<proteinExistence type="predicted"/>
<protein>
    <submittedName>
        <fullName evidence="3">Acyltransferase 3</fullName>
    </submittedName>
</protein>
<reference evidence="3 4" key="1">
    <citation type="submission" date="2016-07" db="EMBL/GenBank/DDBJ databases">
        <title>Pervasive Adenine N6-methylation of Active Genes in Fungi.</title>
        <authorList>
            <consortium name="DOE Joint Genome Institute"/>
            <person name="Mondo S.J."/>
            <person name="Dannebaum R.O."/>
            <person name="Kuo R.C."/>
            <person name="Labutti K."/>
            <person name="Haridas S."/>
            <person name="Kuo A."/>
            <person name="Salamov A."/>
            <person name="Ahrendt S.R."/>
            <person name="Lipzen A."/>
            <person name="Sullivan W."/>
            <person name="Andreopoulos W.B."/>
            <person name="Clum A."/>
            <person name="Lindquist E."/>
            <person name="Daum C."/>
            <person name="Ramamoorthy G.K."/>
            <person name="Gryganskyi A."/>
            <person name="Culley D."/>
            <person name="Magnuson J.K."/>
            <person name="James T.Y."/>
            <person name="O'Malley M.A."/>
            <person name="Stajich J.E."/>
            <person name="Spatafora J.W."/>
            <person name="Visel A."/>
            <person name="Grigoriev I.V."/>
        </authorList>
    </citation>
    <scope>NUCLEOTIDE SEQUENCE [LARGE SCALE GENOMIC DNA]</scope>
    <source>
        <strain evidence="3 4">12-1054</strain>
    </source>
</reference>
<feature type="transmembrane region" description="Helical" evidence="1">
    <location>
        <begin position="279"/>
        <end position="296"/>
    </location>
</feature>
<dbReference type="AlphaFoldDB" id="A0A1Y2EXI8"/>
<accession>A0A1Y2EXI8</accession>
<dbReference type="PANTHER" id="PTHR23028:SF134">
    <property type="entry name" value="PUTATIVE (AFU_ORTHOLOGUE AFUA_4G08520)-RELATED"/>
    <property type="match status" value="1"/>
</dbReference>
<organism evidence="3 4">
    <name type="scientific">Protomyces lactucae-debilis</name>
    <dbReference type="NCBI Taxonomy" id="2754530"/>
    <lineage>
        <taxon>Eukaryota</taxon>
        <taxon>Fungi</taxon>
        <taxon>Dikarya</taxon>
        <taxon>Ascomycota</taxon>
        <taxon>Taphrinomycotina</taxon>
        <taxon>Taphrinomycetes</taxon>
        <taxon>Taphrinales</taxon>
        <taxon>Protomycetaceae</taxon>
        <taxon>Protomyces</taxon>
    </lineage>
</organism>
<feature type="transmembrane region" description="Helical" evidence="1">
    <location>
        <begin position="238"/>
        <end position="258"/>
    </location>
</feature>
<dbReference type="InterPro" id="IPR002656">
    <property type="entry name" value="Acyl_transf_3_dom"/>
</dbReference>
<keyword evidence="4" id="KW-1185">Reference proteome</keyword>
<comment type="caution">
    <text evidence="3">The sequence shown here is derived from an EMBL/GenBank/DDBJ whole genome shotgun (WGS) entry which is preliminary data.</text>
</comment>
<feature type="transmembrane region" description="Helical" evidence="1">
    <location>
        <begin position="124"/>
        <end position="144"/>
    </location>
</feature>
<dbReference type="GO" id="GO:0016747">
    <property type="term" value="F:acyltransferase activity, transferring groups other than amino-acyl groups"/>
    <property type="evidence" value="ECO:0007669"/>
    <property type="project" value="InterPro"/>
</dbReference>
<dbReference type="STRING" id="56484.A0A1Y2EXI8"/>
<dbReference type="OrthoDB" id="5819582at2759"/>
<name>A0A1Y2EXI8_PROLT</name>
<dbReference type="EMBL" id="MCFI01000023">
    <property type="protein sequence ID" value="ORY76309.1"/>
    <property type="molecule type" value="Genomic_DNA"/>
</dbReference>
<feature type="transmembrane region" description="Helical" evidence="1">
    <location>
        <begin position="80"/>
        <end position="103"/>
    </location>
</feature>
<dbReference type="GeneID" id="63788196"/>
<dbReference type="OMA" id="FRIFRIQ"/>
<keyword evidence="1" id="KW-0472">Membrane</keyword>
<keyword evidence="3" id="KW-0808">Transferase</keyword>
<dbReference type="RefSeq" id="XP_040722572.1">
    <property type="nucleotide sequence ID" value="XM_040871597.1"/>
</dbReference>
<evidence type="ECO:0000259" key="2">
    <source>
        <dbReference type="Pfam" id="PF01757"/>
    </source>
</evidence>
<dbReference type="Pfam" id="PF01757">
    <property type="entry name" value="Acyl_transf_3"/>
    <property type="match status" value="1"/>
</dbReference>
<gene>
    <name evidence="3" type="ORF">BCR37DRAFT_395251</name>
</gene>
<sequence length="461" mass="52476">MALLHSGKTSLWMQHLFSYTTPTKLRPTAWLDGLRGVAAFEVTLFHYADVWTLTDMAYGVEGSRGQWLRLPMIRSFYNSGRAMVCVFFVISGIVLTQRTLMLLRRHDMEAAYSSLTSSVFRRALRLFPSPVISTFMALLLFRIFRIQPFGSNEETVPYFPSILDQIAHWTKDTVRYLNLFEPNLKSAIVEGQFIGHAYANIVWTIPMEFAGSLACYIQVLGTAKLQPRVRNAVLLGTALWAIMTYRWALFNFNIGIILGDVMLAESLESTQSASHHSKLGYILLFLAGIYMAGMPMRGPLDSHEPAFGYNTIWRLTPERLLNFNFNFTWWSLAGIAILWSCYRLAFLRRILEGGFCQYLGKLSFAIYLTHIMVRDCIGQQLKTILLYQFGCDEASSAIRQTIPLLLWYAVLLVVTFFVSGLFEKHIDVHVIQFAKYVEERMTALDKAPADVPLQTLPTASV</sequence>
<dbReference type="InterPro" id="IPR050879">
    <property type="entry name" value="Acyltransferase_3"/>
</dbReference>
<keyword evidence="1" id="KW-1133">Transmembrane helix</keyword>
<feature type="transmembrane region" description="Helical" evidence="1">
    <location>
        <begin position="327"/>
        <end position="345"/>
    </location>
</feature>
<dbReference type="PANTHER" id="PTHR23028">
    <property type="entry name" value="ACETYLTRANSFERASE"/>
    <property type="match status" value="1"/>
</dbReference>
<keyword evidence="3" id="KW-0012">Acyltransferase</keyword>
<feature type="transmembrane region" description="Helical" evidence="1">
    <location>
        <begin position="404"/>
        <end position="422"/>
    </location>
</feature>
<evidence type="ECO:0000313" key="3">
    <source>
        <dbReference type="EMBL" id="ORY76309.1"/>
    </source>
</evidence>
<feature type="domain" description="Acyltransferase 3" evidence="2">
    <location>
        <begin position="29"/>
        <end position="422"/>
    </location>
</feature>
<keyword evidence="1" id="KW-0812">Transmembrane</keyword>
<evidence type="ECO:0000313" key="4">
    <source>
        <dbReference type="Proteomes" id="UP000193685"/>
    </source>
</evidence>
<evidence type="ECO:0000256" key="1">
    <source>
        <dbReference type="SAM" id="Phobius"/>
    </source>
</evidence>
<dbReference type="Proteomes" id="UP000193685">
    <property type="component" value="Unassembled WGS sequence"/>
</dbReference>